<organism evidence="6 7">
    <name type="scientific">Bradyrhizobium japonicum</name>
    <dbReference type="NCBI Taxonomy" id="375"/>
    <lineage>
        <taxon>Bacteria</taxon>
        <taxon>Pseudomonadati</taxon>
        <taxon>Pseudomonadota</taxon>
        <taxon>Alphaproteobacteria</taxon>
        <taxon>Hyphomicrobiales</taxon>
        <taxon>Nitrobacteraceae</taxon>
        <taxon>Bradyrhizobium</taxon>
    </lineage>
</organism>
<comment type="similarity">
    <text evidence="1">Belongs to the leucine-binding protein family.</text>
</comment>
<comment type="caution">
    <text evidence="6">The sequence shown here is derived from an EMBL/GenBank/DDBJ whole genome shotgun (WGS) entry which is preliminary data.</text>
</comment>
<dbReference type="CDD" id="cd06329">
    <property type="entry name" value="PBP1_SBP-like"/>
    <property type="match status" value="1"/>
</dbReference>
<feature type="domain" description="Leucine-binding protein" evidence="5">
    <location>
        <begin position="24"/>
        <end position="368"/>
    </location>
</feature>
<evidence type="ECO:0000256" key="2">
    <source>
        <dbReference type="ARBA" id="ARBA00022729"/>
    </source>
</evidence>
<dbReference type="RefSeq" id="WP_028158955.1">
    <property type="nucleotide sequence ID" value="NZ_CP081350.1"/>
</dbReference>
<dbReference type="Proteomes" id="UP000030377">
    <property type="component" value="Unassembled WGS sequence"/>
</dbReference>
<gene>
    <name evidence="6" type="ORF">MA20_09925</name>
</gene>
<evidence type="ECO:0000259" key="5">
    <source>
        <dbReference type="Pfam" id="PF13458"/>
    </source>
</evidence>
<evidence type="ECO:0000256" key="4">
    <source>
        <dbReference type="SAM" id="SignalP"/>
    </source>
</evidence>
<keyword evidence="2 4" id="KW-0732">Signal</keyword>
<keyword evidence="3" id="KW-0029">Amino-acid transport</keyword>
<keyword evidence="3" id="KW-0813">Transport</keyword>
<dbReference type="InterPro" id="IPR028082">
    <property type="entry name" value="Peripla_BP_I"/>
</dbReference>
<protein>
    <submittedName>
        <fullName evidence="6">Branched-chain amino acid ABC transporter substrate-binding protein</fullName>
    </submittedName>
</protein>
<dbReference type="InterPro" id="IPR051010">
    <property type="entry name" value="BCAA_transport"/>
</dbReference>
<evidence type="ECO:0000313" key="7">
    <source>
        <dbReference type="Proteomes" id="UP000030377"/>
    </source>
</evidence>
<dbReference type="Gene3D" id="3.40.50.2300">
    <property type="match status" value="2"/>
</dbReference>
<evidence type="ECO:0000256" key="3">
    <source>
        <dbReference type="ARBA" id="ARBA00022970"/>
    </source>
</evidence>
<feature type="chain" id="PRO_5002017483" evidence="4">
    <location>
        <begin position="22"/>
        <end position="410"/>
    </location>
</feature>
<feature type="signal peptide" evidence="4">
    <location>
        <begin position="1"/>
        <end position="21"/>
    </location>
</feature>
<evidence type="ECO:0000256" key="1">
    <source>
        <dbReference type="ARBA" id="ARBA00010062"/>
    </source>
</evidence>
<dbReference type="Pfam" id="PF13458">
    <property type="entry name" value="Peripla_BP_6"/>
    <property type="match status" value="1"/>
</dbReference>
<dbReference type="PANTHER" id="PTHR30483:SF6">
    <property type="entry name" value="PERIPLASMIC BINDING PROTEIN OF ABC TRANSPORTER FOR NATURAL AMINO ACIDS"/>
    <property type="match status" value="1"/>
</dbReference>
<dbReference type="GO" id="GO:0006865">
    <property type="term" value="P:amino acid transport"/>
    <property type="evidence" value="ECO:0007669"/>
    <property type="project" value="UniProtKB-KW"/>
</dbReference>
<name>A0A0A3Z1P4_BRAJP</name>
<dbReference type="SUPFAM" id="SSF53822">
    <property type="entry name" value="Periplasmic binding protein-like I"/>
    <property type="match status" value="1"/>
</dbReference>
<dbReference type="EMBL" id="JRPN01000006">
    <property type="protein sequence ID" value="KGT79823.1"/>
    <property type="molecule type" value="Genomic_DNA"/>
</dbReference>
<proteinExistence type="inferred from homology"/>
<reference evidence="6 7" key="1">
    <citation type="submission" date="2014-09" db="EMBL/GenBank/DDBJ databases">
        <title>Draft genome of Bradyrhizobium japonicum Is-34.</title>
        <authorList>
            <person name="Tsurumaru H."/>
            <person name="Yamakawa T."/>
            <person name="Hashimoto S."/>
            <person name="Okizaki K."/>
            <person name="Kanesaki Y."/>
            <person name="Yoshikawa H."/>
            <person name="Yajima S."/>
        </authorList>
    </citation>
    <scope>NUCLEOTIDE SEQUENCE [LARGE SCALE GENOMIC DNA]</scope>
    <source>
        <strain evidence="6 7">Is-34</strain>
    </source>
</reference>
<dbReference type="InterPro" id="IPR028081">
    <property type="entry name" value="Leu-bd"/>
</dbReference>
<accession>A0A0A3Z1P4</accession>
<evidence type="ECO:0000313" key="6">
    <source>
        <dbReference type="EMBL" id="KGT79823.1"/>
    </source>
</evidence>
<dbReference type="AlphaFoldDB" id="A0A0A3Z1P4"/>
<dbReference type="PANTHER" id="PTHR30483">
    <property type="entry name" value="LEUCINE-SPECIFIC-BINDING PROTEIN"/>
    <property type="match status" value="1"/>
</dbReference>
<sequence length="410" mass="44679">MRKLTLAIAVIAPMLGHAASAEDTLKIGYIDPLSGGGASVGEGGLKTFQYLADELNAKGGILGHKIEIVPLDNKTNPQESLVQAQKAIDAGVHYITQGNGSSVGAALSDFVTKNNTRNPGKEVLYFNYAAVDPSLTNEKCSYWHFRWDASSDIKMEALTNYMKDTASIKKVYLINQDYSFGQSVRSDARKMLGAKRPDIQIVGDELHPLLKVTDFSPYIAKIKASGADSVVTGNWGQDFALLLKAAADAGLKVNWYTYYAGGAGGPTAVKQTGLDHQVFQITEGFANSGNKAAMDYEKAFRAKVNLSLWYPRAVNEMRMFKAAAEKANSIDPVKVAAALEDLKFEVLDGGTGIMRKDDHQFLQPIYISSFGKLTENEPFDEENTGWGWHLVSKVDTEKAMVPTTCKMARP</sequence>
<dbReference type="STRING" id="375.BKD09_RS40070"/>